<comment type="similarity">
    <text evidence="2">Belongs to the synaptogyrin family.</text>
</comment>
<comment type="caution">
    <text evidence="10">The sequence shown here is derived from an EMBL/GenBank/DDBJ whole genome shotgun (WGS) entry which is preliminary data.</text>
</comment>
<sequence length="309" mass="34063">METAYGAGRAGSGASFDPVAFFTHPRTVVRLLSWVFSMVVFSCIVNEGYINIGSERLLCVFNNNADACNYGITVGVASFLGSICFLLLDVYFPSMSSVTDRRRAVLLDLVFSGLASFLWFVGFCFLANQWQATSPEELPLAQGSDAARATIAFCFFSILTWVSICRATLASVHVNITLVCVTLRVFLYHTVSPSSCLTEGYQCLLTLSRFKDIVFMEETHMLLPRSPPTLIMLAVLTLSALRRYLSGANMTLFTWQHMDHTPGNARATPYPIANGATIVTTNPYQAPPFTETLDPQKLTQQPRPMAPAF</sequence>
<evidence type="ECO:0000256" key="8">
    <source>
        <dbReference type="SAM" id="Phobius"/>
    </source>
</evidence>
<dbReference type="InterPro" id="IPR008253">
    <property type="entry name" value="Marvel"/>
</dbReference>
<dbReference type="GO" id="GO:0030672">
    <property type="term" value="C:synaptic vesicle membrane"/>
    <property type="evidence" value="ECO:0007669"/>
    <property type="project" value="TreeGrafter"/>
</dbReference>
<feature type="region of interest" description="Disordered" evidence="7">
    <location>
        <begin position="289"/>
        <end position="309"/>
    </location>
</feature>
<feature type="transmembrane region" description="Helical" evidence="8">
    <location>
        <begin position="146"/>
        <end position="165"/>
    </location>
</feature>
<feature type="transmembrane region" description="Helical" evidence="8">
    <location>
        <begin position="31"/>
        <end position="50"/>
    </location>
</feature>
<organism evidence="10 11">
    <name type="scientific">Merluccius polli</name>
    <name type="common">Benguela hake</name>
    <name type="synonym">Merluccius cadenati</name>
    <dbReference type="NCBI Taxonomy" id="89951"/>
    <lineage>
        <taxon>Eukaryota</taxon>
        <taxon>Metazoa</taxon>
        <taxon>Chordata</taxon>
        <taxon>Craniata</taxon>
        <taxon>Vertebrata</taxon>
        <taxon>Euteleostomi</taxon>
        <taxon>Actinopterygii</taxon>
        <taxon>Neopterygii</taxon>
        <taxon>Teleostei</taxon>
        <taxon>Neoteleostei</taxon>
        <taxon>Acanthomorphata</taxon>
        <taxon>Zeiogadaria</taxon>
        <taxon>Gadariae</taxon>
        <taxon>Gadiformes</taxon>
        <taxon>Gadoidei</taxon>
        <taxon>Merlucciidae</taxon>
        <taxon>Merluccius</taxon>
    </lineage>
</organism>
<comment type="subcellular location">
    <subcellularLocation>
        <location evidence="1">Membrane</location>
        <topology evidence="1">Multi-pass membrane protein</topology>
    </subcellularLocation>
</comment>
<evidence type="ECO:0000256" key="7">
    <source>
        <dbReference type="SAM" id="MobiDB-lite"/>
    </source>
</evidence>
<proteinExistence type="inferred from homology"/>
<protein>
    <submittedName>
        <fullName evidence="10">Synaptogyrin-3</fullName>
    </submittedName>
</protein>
<dbReference type="AlphaFoldDB" id="A0AA47NV89"/>
<evidence type="ECO:0000313" key="10">
    <source>
        <dbReference type="EMBL" id="KAK0137407.1"/>
    </source>
</evidence>
<evidence type="ECO:0000256" key="2">
    <source>
        <dbReference type="ARBA" id="ARBA00010252"/>
    </source>
</evidence>
<keyword evidence="5 6" id="KW-0472">Membrane</keyword>
<name>A0AA47NV89_MERPO</name>
<evidence type="ECO:0000256" key="5">
    <source>
        <dbReference type="ARBA" id="ARBA00023136"/>
    </source>
</evidence>
<keyword evidence="3 6" id="KW-0812">Transmembrane</keyword>
<evidence type="ECO:0000256" key="4">
    <source>
        <dbReference type="ARBA" id="ARBA00022989"/>
    </source>
</evidence>
<feature type="domain" description="MARVEL" evidence="9">
    <location>
        <begin position="21"/>
        <end position="173"/>
    </location>
</feature>
<dbReference type="PANTHER" id="PTHR10838">
    <property type="entry name" value="SYNAPTOGYRIN"/>
    <property type="match status" value="1"/>
</dbReference>
<dbReference type="PANTHER" id="PTHR10838:SF8">
    <property type="entry name" value="SYNAPTOGYRIN-3"/>
    <property type="match status" value="1"/>
</dbReference>
<accession>A0AA47NV89</accession>
<gene>
    <name evidence="10" type="primary">SYNGR3_1</name>
    <name evidence="10" type="ORF">N1851_026388</name>
</gene>
<evidence type="ECO:0000259" key="9">
    <source>
        <dbReference type="PROSITE" id="PS51225"/>
    </source>
</evidence>
<keyword evidence="4 8" id="KW-1133">Transmembrane helix</keyword>
<dbReference type="Pfam" id="PF01284">
    <property type="entry name" value="MARVEL"/>
    <property type="match status" value="1"/>
</dbReference>
<evidence type="ECO:0000256" key="1">
    <source>
        <dbReference type="ARBA" id="ARBA00004141"/>
    </source>
</evidence>
<evidence type="ECO:0000256" key="3">
    <source>
        <dbReference type="ARBA" id="ARBA00022692"/>
    </source>
</evidence>
<evidence type="ECO:0000313" key="11">
    <source>
        <dbReference type="Proteomes" id="UP001174136"/>
    </source>
</evidence>
<dbReference type="InterPro" id="IPR016579">
    <property type="entry name" value="Synaptogyrin"/>
</dbReference>
<keyword evidence="11" id="KW-1185">Reference proteome</keyword>
<reference evidence="10" key="1">
    <citation type="journal article" date="2023" name="Front. Mar. Sci.">
        <title>A new Merluccius polli reference genome to investigate the effects of global change in West African waters.</title>
        <authorList>
            <person name="Mateo J.L."/>
            <person name="Blanco-Fernandez C."/>
            <person name="Garcia-Vazquez E."/>
            <person name="Machado-Schiaffino G."/>
        </authorList>
    </citation>
    <scope>NUCLEOTIDE SEQUENCE</scope>
    <source>
        <strain evidence="10">C29</strain>
        <tissue evidence="10">Fin</tissue>
    </source>
</reference>
<dbReference type="Proteomes" id="UP001174136">
    <property type="component" value="Unassembled WGS sequence"/>
</dbReference>
<feature type="transmembrane region" description="Helical" evidence="8">
    <location>
        <begin position="104"/>
        <end position="126"/>
    </location>
</feature>
<dbReference type="PROSITE" id="PS51225">
    <property type="entry name" value="MARVEL"/>
    <property type="match status" value="1"/>
</dbReference>
<dbReference type="EMBL" id="JAOPHQ010004884">
    <property type="protein sequence ID" value="KAK0137407.1"/>
    <property type="molecule type" value="Genomic_DNA"/>
</dbReference>
<evidence type="ECO:0000256" key="6">
    <source>
        <dbReference type="PROSITE-ProRule" id="PRU00581"/>
    </source>
</evidence>
<feature type="transmembrane region" description="Helical" evidence="8">
    <location>
        <begin position="70"/>
        <end position="92"/>
    </location>
</feature>
<dbReference type="GO" id="GO:0031594">
    <property type="term" value="C:neuromuscular junction"/>
    <property type="evidence" value="ECO:0007669"/>
    <property type="project" value="TreeGrafter"/>
</dbReference>